<dbReference type="OrthoDB" id="428854at2759"/>
<evidence type="ECO:0000259" key="2">
    <source>
        <dbReference type="Pfam" id="PF13880"/>
    </source>
</evidence>
<feature type="compositionally biased region" description="Low complexity" evidence="1">
    <location>
        <begin position="1"/>
        <end position="20"/>
    </location>
</feature>
<dbReference type="Proteomes" id="UP001151529">
    <property type="component" value="Chromosome 16"/>
</dbReference>
<dbReference type="Pfam" id="PF13880">
    <property type="entry name" value="Acetyltransf_13"/>
    <property type="match status" value="1"/>
</dbReference>
<dbReference type="GO" id="GO:0007064">
    <property type="term" value="P:mitotic sister chromatid cohesion"/>
    <property type="evidence" value="ECO:0007669"/>
    <property type="project" value="TreeGrafter"/>
</dbReference>
<dbReference type="InterPro" id="IPR028009">
    <property type="entry name" value="ESCO_Acetyltransf_dom"/>
</dbReference>
<evidence type="ECO:0000256" key="1">
    <source>
        <dbReference type="SAM" id="MobiDB-lite"/>
    </source>
</evidence>
<gene>
    <name evidence="3" type="ORF">OIU85_000573</name>
</gene>
<reference evidence="3" key="1">
    <citation type="submission" date="2022-11" db="EMBL/GenBank/DDBJ databases">
        <authorList>
            <person name="Hyden B.L."/>
            <person name="Feng K."/>
            <person name="Yates T."/>
            <person name="Jawdy S."/>
            <person name="Smart L.B."/>
            <person name="Muchero W."/>
        </authorList>
    </citation>
    <scope>NUCLEOTIDE SEQUENCE</scope>
    <source>
        <tissue evidence="3">Shoot tip</tissue>
    </source>
</reference>
<dbReference type="GO" id="GO:0005634">
    <property type="term" value="C:nucleus"/>
    <property type="evidence" value="ECO:0007669"/>
    <property type="project" value="TreeGrafter"/>
</dbReference>
<protein>
    <recommendedName>
        <fullName evidence="2">N-acetyltransferase ESCO acetyl-transferase domain-containing protein</fullName>
    </recommendedName>
</protein>
<evidence type="ECO:0000313" key="3">
    <source>
        <dbReference type="EMBL" id="KAJ6749962.1"/>
    </source>
</evidence>
<dbReference type="EMBL" id="JAPFFL010000001">
    <property type="protein sequence ID" value="KAJ6749962.1"/>
    <property type="molecule type" value="Genomic_DNA"/>
</dbReference>
<feature type="domain" description="N-acetyltransferase ESCO acetyl-transferase" evidence="2">
    <location>
        <begin position="252"/>
        <end position="320"/>
    </location>
</feature>
<sequence length="327" mass="36041">MQSKISSFFKSPSSSSSPPKCLQEDPPSFSDDGLAMWQNSQHQFVNTYARRAAPKSILGDQRSEGNKGQQSGGVAKINIKRFVFETRNRGDEKEHKIFHKSYTHGIQFKVFRSERVVHMPCSEAGRIVSVLDSDPPALRNKLQEVIKMMEIELGDGWIFHKLCKVYLFVSSQRVAGCLVAEPIKEAFKVLTGSVDETSKCAAKKNSRPISTTLQFGEVILQREAMKKVTAADSFNVINGNHNGAVVCEEEAVPALCGIRAIWVTPSNRRKRIASQLLDAVRRSFCMGFVLEQSQLAFSPPTSAGKALASSYAGTTSFLAYKPQNAGS</sequence>
<keyword evidence="4" id="KW-1185">Reference proteome</keyword>
<dbReference type="GO" id="GO:0061733">
    <property type="term" value="F:protein-lysine-acetyltransferase activity"/>
    <property type="evidence" value="ECO:0007669"/>
    <property type="project" value="TreeGrafter"/>
</dbReference>
<comment type="caution">
    <text evidence="3">The sequence shown here is derived from an EMBL/GenBank/DDBJ whole genome shotgun (WGS) entry which is preliminary data.</text>
</comment>
<dbReference type="PANTHER" id="PTHR45884:SF2">
    <property type="entry name" value="N-ACETYLTRANSFERASE ECO"/>
    <property type="match status" value="1"/>
</dbReference>
<organism evidence="3 4">
    <name type="scientific">Salix viminalis</name>
    <name type="common">Common osier</name>
    <name type="synonym">Basket willow</name>
    <dbReference type="NCBI Taxonomy" id="40686"/>
    <lineage>
        <taxon>Eukaryota</taxon>
        <taxon>Viridiplantae</taxon>
        <taxon>Streptophyta</taxon>
        <taxon>Embryophyta</taxon>
        <taxon>Tracheophyta</taxon>
        <taxon>Spermatophyta</taxon>
        <taxon>Magnoliopsida</taxon>
        <taxon>eudicotyledons</taxon>
        <taxon>Gunneridae</taxon>
        <taxon>Pentapetalae</taxon>
        <taxon>rosids</taxon>
        <taxon>fabids</taxon>
        <taxon>Malpighiales</taxon>
        <taxon>Salicaceae</taxon>
        <taxon>Saliceae</taxon>
        <taxon>Salix</taxon>
    </lineage>
</organism>
<dbReference type="AlphaFoldDB" id="A0A9Q0VK75"/>
<dbReference type="GO" id="GO:0000785">
    <property type="term" value="C:chromatin"/>
    <property type="evidence" value="ECO:0007669"/>
    <property type="project" value="TreeGrafter"/>
</dbReference>
<feature type="region of interest" description="Disordered" evidence="1">
    <location>
        <begin position="1"/>
        <end position="34"/>
    </location>
</feature>
<reference evidence="3" key="2">
    <citation type="journal article" date="2023" name="Int. J. Mol. Sci.">
        <title>De Novo Assembly and Annotation of 11 Diverse Shrub Willow (Salix) Genomes Reveals Novel Gene Organization in Sex-Linked Regions.</title>
        <authorList>
            <person name="Hyden B."/>
            <person name="Feng K."/>
            <person name="Yates T.B."/>
            <person name="Jawdy S."/>
            <person name="Cereghino C."/>
            <person name="Smart L.B."/>
            <person name="Muchero W."/>
        </authorList>
    </citation>
    <scope>NUCLEOTIDE SEQUENCE [LARGE SCALE GENOMIC DNA]</scope>
    <source>
        <tissue evidence="3">Shoot tip</tissue>
    </source>
</reference>
<dbReference type="PANTHER" id="PTHR45884">
    <property type="entry name" value="N-ACETYLTRANSFERASE ECO"/>
    <property type="match status" value="1"/>
</dbReference>
<name>A0A9Q0VK75_SALVM</name>
<evidence type="ECO:0000313" key="4">
    <source>
        <dbReference type="Proteomes" id="UP001151529"/>
    </source>
</evidence>
<accession>A0A9Q0VK75</accession>
<proteinExistence type="predicted"/>